<accession>A0AA36D464</accession>
<gene>
    <name evidence="1" type="ORF">MSPICULIGERA_LOCUS18772</name>
</gene>
<keyword evidence="2" id="KW-1185">Reference proteome</keyword>
<dbReference type="Proteomes" id="UP001177023">
    <property type="component" value="Unassembled WGS sequence"/>
</dbReference>
<dbReference type="PANTHER" id="PTHR33651:SF3">
    <property type="entry name" value="PHAGE PROTEIN"/>
    <property type="match status" value="1"/>
</dbReference>
<sequence length="333" mass="38150">MTRIKIRLVGGPEDHLFKPIEVDNQILYTDLKKKIESLICIPKDFQQLQFRGEDLPVVLRPIQTIRFGEELVVKHALLGTWSAYLEYCKSASDTKNPRLARTKFAHQAIACSKALQNSGFFVAYVAFFAQWSDTMGQMLRFDQHDLKQSATTFFSKMHPNCKIDFKEKEATKEVKNFKELHNIEDFSLQKKVVVETYLLSLILGIRDLNEENIGSTEEKALSIVDFYVPAAANFLHRRIVDDFKCKNLFGGTFGGMGKADEILTEIAHDERMKIAKDALPHWNRITTMTSDIIGMEESELREHGIKFWTSASDVEDYLQDIKSNYASICSAFQ</sequence>
<dbReference type="CDD" id="cd17039">
    <property type="entry name" value="Ubl_ubiquitin_like"/>
    <property type="match status" value="1"/>
</dbReference>
<name>A0AA36D464_9BILA</name>
<feature type="non-terminal residue" evidence="1">
    <location>
        <position position="1"/>
    </location>
</feature>
<comment type="caution">
    <text evidence="1">The sequence shown here is derived from an EMBL/GenBank/DDBJ whole genome shotgun (WGS) entry which is preliminary data.</text>
</comment>
<dbReference type="AlphaFoldDB" id="A0AA36D464"/>
<evidence type="ECO:0000313" key="2">
    <source>
        <dbReference type="Proteomes" id="UP001177023"/>
    </source>
</evidence>
<dbReference type="EMBL" id="CATQJA010002660">
    <property type="protein sequence ID" value="CAJ0580575.1"/>
    <property type="molecule type" value="Genomic_DNA"/>
</dbReference>
<organism evidence="1 2">
    <name type="scientific">Mesorhabditis spiculigera</name>
    <dbReference type="NCBI Taxonomy" id="96644"/>
    <lineage>
        <taxon>Eukaryota</taxon>
        <taxon>Metazoa</taxon>
        <taxon>Ecdysozoa</taxon>
        <taxon>Nematoda</taxon>
        <taxon>Chromadorea</taxon>
        <taxon>Rhabditida</taxon>
        <taxon>Rhabditina</taxon>
        <taxon>Rhabditomorpha</taxon>
        <taxon>Rhabditoidea</taxon>
        <taxon>Rhabditidae</taxon>
        <taxon>Mesorhabditinae</taxon>
        <taxon>Mesorhabditis</taxon>
    </lineage>
</organism>
<dbReference type="PANTHER" id="PTHR33651">
    <property type="entry name" value="PROTEIN CBG06246"/>
    <property type="match status" value="1"/>
</dbReference>
<protein>
    <submittedName>
        <fullName evidence="1">Uncharacterized protein</fullName>
    </submittedName>
</protein>
<proteinExistence type="predicted"/>
<evidence type="ECO:0000313" key="1">
    <source>
        <dbReference type="EMBL" id="CAJ0580575.1"/>
    </source>
</evidence>
<reference evidence="1" key="1">
    <citation type="submission" date="2023-06" db="EMBL/GenBank/DDBJ databases">
        <authorList>
            <person name="Delattre M."/>
        </authorList>
    </citation>
    <scope>NUCLEOTIDE SEQUENCE</scope>
    <source>
        <strain evidence="1">AF72</strain>
    </source>
</reference>